<evidence type="ECO:0000256" key="5">
    <source>
        <dbReference type="ARBA" id="ARBA00022741"/>
    </source>
</evidence>
<name>A0A914UIH1_9BILA</name>
<proteinExistence type="inferred from homology"/>
<evidence type="ECO:0000313" key="15">
    <source>
        <dbReference type="WBParaSite" id="PSAMB.scaffold10403size4104.g33266.t1"/>
    </source>
</evidence>
<dbReference type="Gene3D" id="3.40.50.300">
    <property type="entry name" value="P-loop containing nucleotide triphosphate hydrolases"/>
    <property type="match status" value="1"/>
</dbReference>
<evidence type="ECO:0000256" key="7">
    <source>
        <dbReference type="ARBA" id="ARBA00022840"/>
    </source>
</evidence>
<dbReference type="GO" id="GO:0035861">
    <property type="term" value="C:site of double-strand break"/>
    <property type="evidence" value="ECO:0007669"/>
    <property type="project" value="TreeGrafter"/>
</dbReference>
<evidence type="ECO:0000256" key="6">
    <source>
        <dbReference type="ARBA" id="ARBA00022763"/>
    </source>
</evidence>
<keyword evidence="11" id="KW-0539">Nucleus</keyword>
<evidence type="ECO:0000313" key="14">
    <source>
        <dbReference type="Proteomes" id="UP000887566"/>
    </source>
</evidence>
<dbReference type="InterPro" id="IPR027417">
    <property type="entry name" value="P-loop_NTPase"/>
</dbReference>
<dbReference type="GO" id="GO:0030915">
    <property type="term" value="C:Smc5-Smc6 complex"/>
    <property type="evidence" value="ECO:0007669"/>
    <property type="project" value="TreeGrafter"/>
</dbReference>
<dbReference type="AlphaFoldDB" id="A0A914UIH1"/>
<keyword evidence="9" id="KW-0233">DNA recombination</keyword>
<evidence type="ECO:0000256" key="8">
    <source>
        <dbReference type="ARBA" id="ARBA00023054"/>
    </source>
</evidence>
<keyword evidence="10" id="KW-0234">DNA repair</keyword>
<comment type="similarity">
    <text evidence="3">Belongs to the SMC family. SMC6 subfamily.</text>
</comment>
<comment type="subcellular location">
    <subcellularLocation>
        <location evidence="2">Chromosome</location>
    </subcellularLocation>
    <subcellularLocation>
        <location evidence="1">Nucleus</location>
    </subcellularLocation>
</comment>
<evidence type="ECO:0000256" key="12">
    <source>
        <dbReference type="SAM" id="Coils"/>
    </source>
</evidence>
<keyword evidence="7" id="KW-0067">ATP-binding</keyword>
<sequence length="340" mass="39001">MNIGLGGRGNHNDRGNSVRTYIKNGESKATITIVLTNEGDEAYDVNTYGNRITIERVISAASNAGSKYTIRGSKDNKVISTKKSDIDRILDRLNIQLENPVYWMSQDRSRQFLQEMKPAKLYQIFVHATELETMKNCYRRVMDYLNDFDQQLQLMAKRLPELEQKARTLKEIVKRHRNVNDERIQLNTFGWMILWIPVRDALHKRIDKEKKLEKAKDALEKLDAEVESITADKNKVEEEKAAAIAEIEELSGPTSSVAAQVTEKKQQVRVAFQRFKQAESQARDKNNEVRCRSQEMATVRKQLDKLLESGPSQTKDAAQKIQEDIERNEQEMLAASNGAE</sequence>
<keyword evidence="14" id="KW-1185">Reference proteome</keyword>
<dbReference type="GO" id="GO:0000724">
    <property type="term" value="P:double-strand break repair via homologous recombination"/>
    <property type="evidence" value="ECO:0007669"/>
    <property type="project" value="TreeGrafter"/>
</dbReference>
<evidence type="ECO:0000256" key="10">
    <source>
        <dbReference type="ARBA" id="ARBA00023204"/>
    </source>
</evidence>
<dbReference type="GO" id="GO:0005524">
    <property type="term" value="F:ATP binding"/>
    <property type="evidence" value="ECO:0007669"/>
    <property type="project" value="UniProtKB-KW"/>
</dbReference>
<reference evidence="15" key="1">
    <citation type="submission" date="2022-11" db="UniProtKB">
        <authorList>
            <consortium name="WormBaseParasite"/>
        </authorList>
    </citation>
    <scope>IDENTIFICATION</scope>
</reference>
<evidence type="ECO:0000256" key="4">
    <source>
        <dbReference type="ARBA" id="ARBA00022454"/>
    </source>
</evidence>
<feature type="region of interest" description="Disordered" evidence="13">
    <location>
        <begin position="303"/>
        <end position="340"/>
    </location>
</feature>
<dbReference type="PANTHER" id="PTHR19306:SF6">
    <property type="entry name" value="STRUCTURAL MAINTENANCE OF CHROMOSOMES PROTEIN 6"/>
    <property type="match status" value="1"/>
</dbReference>
<evidence type="ECO:0000256" key="3">
    <source>
        <dbReference type="ARBA" id="ARBA00006793"/>
    </source>
</evidence>
<evidence type="ECO:0000256" key="13">
    <source>
        <dbReference type="SAM" id="MobiDB-lite"/>
    </source>
</evidence>
<dbReference type="PANTHER" id="PTHR19306">
    <property type="entry name" value="STRUCTURAL MAINTENANCE OF CHROMOSOMES 5,6 SMC5, SMC6"/>
    <property type="match status" value="1"/>
</dbReference>
<feature type="compositionally biased region" description="Basic and acidic residues" evidence="13">
    <location>
        <begin position="317"/>
        <end position="330"/>
    </location>
</feature>
<dbReference type="GO" id="GO:0003684">
    <property type="term" value="F:damaged DNA binding"/>
    <property type="evidence" value="ECO:0007669"/>
    <property type="project" value="TreeGrafter"/>
</dbReference>
<feature type="coiled-coil region" evidence="12">
    <location>
        <begin position="145"/>
        <end position="246"/>
    </location>
</feature>
<organism evidence="14 15">
    <name type="scientific">Plectus sambesii</name>
    <dbReference type="NCBI Taxonomy" id="2011161"/>
    <lineage>
        <taxon>Eukaryota</taxon>
        <taxon>Metazoa</taxon>
        <taxon>Ecdysozoa</taxon>
        <taxon>Nematoda</taxon>
        <taxon>Chromadorea</taxon>
        <taxon>Plectida</taxon>
        <taxon>Plectina</taxon>
        <taxon>Plectoidea</taxon>
        <taxon>Plectidae</taxon>
        <taxon>Plectus</taxon>
    </lineage>
</organism>
<keyword evidence="4" id="KW-0158">Chromosome</keyword>
<evidence type="ECO:0000256" key="11">
    <source>
        <dbReference type="ARBA" id="ARBA00023242"/>
    </source>
</evidence>
<keyword evidence="5" id="KW-0547">Nucleotide-binding</keyword>
<dbReference type="WBParaSite" id="PSAMB.scaffold10403size4104.g33266.t1">
    <property type="protein sequence ID" value="PSAMB.scaffold10403size4104.g33266.t1"/>
    <property type="gene ID" value="PSAMB.scaffold10403size4104.g33266"/>
</dbReference>
<protein>
    <submittedName>
        <fullName evidence="15">Uncharacterized protein</fullName>
    </submittedName>
</protein>
<evidence type="ECO:0000256" key="1">
    <source>
        <dbReference type="ARBA" id="ARBA00004123"/>
    </source>
</evidence>
<keyword evidence="8 12" id="KW-0175">Coiled coil</keyword>
<keyword evidence="6" id="KW-0227">DNA damage</keyword>
<dbReference type="GO" id="GO:0003697">
    <property type="term" value="F:single-stranded DNA binding"/>
    <property type="evidence" value="ECO:0007669"/>
    <property type="project" value="TreeGrafter"/>
</dbReference>
<accession>A0A914UIH1</accession>
<dbReference type="GO" id="GO:0005634">
    <property type="term" value="C:nucleus"/>
    <property type="evidence" value="ECO:0007669"/>
    <property type="project" value="UniProtKB-SubCell"/>
</dbReference>
<dbReference type="Proteomes" id="UP000887566">
    <property type="component" value="Unplaced"/>
</dbReference>
<evidence type="ECO:0000256" key="9">
    <source>
        <dbReference type="ARBA" id="ARBA00023172"/>
    </source>
</evidence>
<dbReference type="SUPFAM" id="SSF52540">
    <property type="entry name" value="P-loop containing nucleoside triphosphate hydrolases"/>
    <property type="match status" value="1"/>
</dbReference>
<evidence type="ECO:0000256" key="2">
    <source>
        <dbReference type="ARBA" id="ARBA00004286"/>
    </source>
</evidence>